<organism evidence="5 6">
    <name type="scientific">Fodinicola feengrottensis</name>
    <dbReference type="NCBI Taxonomy" id="435914"/>
    <lineage>
        <taxon>Bacteria</taxon>
        <taxon>Bacillati</taxon>
        <taxon>Actinomycetota</taxon>
        <taxon>Actinomycetes</taxon>
        <taxon>Mycobacteriales</taxon>
        <taxon>Fodinicola</taxon>
    </lineage>
</organism>
<keyword evidence="3" id="KW-0464">Manganese</keyword>
<reference evidence="5 6" key="1">
    <citation type="journal article" date="2019" name="Int. J. Syst. Evol. Microbiol.">
        <title>The Global Catalogue of Microorganisms (GCM) 10K type strain sequencing project: providing services to taxonomists for standard genome sequencing and annotation.</title>
        <authorList>
            <consortium name="The Broad Institute Genomics Platform"/>
            <consortium name="The Broad Institute Genome Sequencing Center for Infectious Disease"/>
            <person name="Wu L."/>
            <person name="Ma J."/>
        </authorList>
    </citation>
    <scope>NUCLEOTIDE SEQUENCE [LARGE SCALE GENOMIC DNA]</scope>
    <source>
        <strain evidence="5 6">JCM 14718</strain>
    </source>
</reference>
<evidence type="ECO:0000256" key="4">
    <source>
        <dbReference type="PROSITE-ProRule" id="PRU00742"/>
    </source>
</evidence>
<sequence length="264" mass="27453">MTIVLSVPQWQGSAVPTAPRLVSGARRAADLVPADSVVTVPTGDGAVDIVDGVRALHTLVGNQRQIGAALAQLDDFVLIIGGECSVDVLPIAAIAERYGDALTVLWIDAHPDVYGPGQLKTGAFHAMGVRTLLGDGPPALTPSWTLAPGQVILAGERAGGASEHEYIRKTGLRRYGVVDLEEAFAAVIGPVYVHVDLDVLDPTEFASVGYPEPDGVRSQQLVDLISGLGNVVGAAITEYAPVADDPSELAVIRRLAAAMTRGQA</sequence>
<dbReference type="Pfam" id="PF00491">
    <property type="entry name" value="Arginase"/>
    <property type="match status" value="1"/>
</dbReference>
<dbReference type="Gene3D" id="3.40.800.10">
    <property type="entry name" value="Ureohydrolase domain"/>
    <property type="match status" value="1"/>
</dbReference>
<dbReference type="PROSITE" id="PS51409">
    <property type="entry name" value="ARGINASE_2"/>
    <property type="match status" value="1"/>
</dbReference>
<dbReference type="EMBL" id="BAAANY010000008">
    <property type="protein sequence ID" value="GAA1672265.1"/>
    <property type="molecule type" value="Genomic_DNA"/>
</dbReference>
<dbReference type="PANTHER" id="PTHR43782">
    <property type="entry name" value="ARGINASE"/>
    <property type="match status" value="1"/>
</dbReference>
<evidence type="ECO:0000313" key="6">
    <source>
        <dbReference type="Proteomes" id="UP001500618"/>
    </source>
</evidence>
<evidence type="ECO:0000313" key="5">
    <source>
        <dbReference type="EMBL" id="GAA1672265.1"/>
    </source>
</evidence>
<protein>
    <submittedName>
        <fullName evidence="5">Arginase family protein</fullName>
    </submittedName>
</protein>
<dbReference type="InterPro" id="IPR023696">
    <property type="entry name" value="Ureohydrolase_dom_sf"/>
</dbReference>
<evidence type="ECO:0000256" key="1">
    <source>
        <dbReference type="ARBA" id="ARBA00022723"/>
    </source>
</evidence>
<proteinExistence type="inferred from homology"/>
<comment type="caution">
    <text evidence="5">The sequence shown here is derived from an EMBL/GenBank/DDBJ whole genome shotgun (WGS) entry which is preliminary data.</text>
</comment>
<dbReference type="InterPro" id="IPR006035">
    <property type="entry name" value="Ureohydrolase"/>
</dbReference>
<dbReference type="Proteomes" id="UP001500618">
    <property type="component" value="Unassembled WGS sequence"/>
</dbReference>
<name>A0ABN2GJL9_9ACTN</name>
<accession>A0ABN2GJL9</accession>
<keyword evidence="1" id="KW-0479">Metal-binding</keyword>
<keyword evidence="2" id="KW-0378">Hydrolase</keyword>
<dbReference type="PANTHER" id="PTHR43782:SF3">
    <property type="entry name" value="ARGINASE"/>
    <property type="match status" value="1"/>
</dbReference>
<gene>
    <name evidence="5" type="ORF">GCM10009765_22060</name>
</gene>
<keyword evidence="6" id="KW-1185">Reference proteome</keyword>
<evidence type="ECO:0000256" key="2">
    <source>
        <dbReference type="ARBA" id="ARBA00022801"/>
    </source>
</evidence>
<dbReference type="SUPFAM" id="SSF52768">
    <property type="entry name" value="Arginase/deacetylase"/>
    <property type="match status" value="1"/>
</dbReference>
<dbReference type="CDD" id="cd09999">
    <property type="entry name" value="Arginase-like_1"/>
    <property type="match status" value="1"/>
</dbReference>
<evidence type="ECO:0000256" key="3">
    <source>
        <dbReference type="ARBA" id="ARBA00023211"/>
    </source>
</evidence>
<dbReference type="PRINTS" id="PR00116">
    <property type="entry name" value="ARGINASE"/>
</dbReference>
<comment type="similarity">
    <text evidence="4">Belongs to the arginase family.</text>
</comment>
<dbReference type="RefSeq" id="WP_344309514.1">
    <property type="nucleotide sequence ID" value="NZ_BAAANY010000008.1"/>
</dbReference>